<evidence type="ECO:0000313" key="3">
    <source>
        <dbReference type="Proteomes" id="UP001345691"/>
    </source>
</evidence>
<dbReference type="Pfam" id="PF17648">
    <property type="entry name" value="Luciferase"/>
    <property type="match status" value="1"/>
</dbReference>
<evidence type="ECO:0000259" key="1">
    <source>
        <dbReference type="Pfam" id="PF17648"/>
    </source>
</evidence>
<accession>A0ABR0JNT6</accession>
<dbReference type="PANTHER" id="PTHR38695">
    <property type="entry name" value="AMINO ACID PERMEASE_ SLC12A DOMAIN-CONTAINING PROTEIN"/>
    <property type="match status" value="1"/>
</dbReference>
<dbReference type="EMBL" id="JAVRRF010000002">
    <property type="protein sequence ID" value="KAK5067638.1"/>
    <property type="molecule type" value="Genomic_DNA"/>
</dbReference>
<sequence length="270" mass="30333">MAKSISETAIDYITSFQRTYSSSYNDLKQRTGGYLPAILTVGLVSTALVGRLAWEDYQVFLGYGPGGMPYNVRGWLITNILRVRSINSLDTRKIEADPDKRSWLSASDLKARTGERPKVGRHPVPQRQIEQIPAEDVRQKFLDNFEALGEQNAHLVQVKQSKYENYTQALWVRDDSDVYELDKKFNREISHVHSGKDYSAHVVLAPQDGVTVIQKGWGQLHGLAGVVRTPQVYVMLYAPRDEGEVEVLAEIMRAGIGYMTGADMRDVKGA</sequence>
<keyword evidence="3" id="KW-1185">Reference proteome</keyword>
<protein>
    <recommendedName>
        <fullName evidence="1">Luciferase domain-containing protein</fullName>
    </recommendedName>
</protein>
<comment type="caution">
    <text evidence="2">The sequence shown here is derived from an EMBL/GenBank/DDBJ whole genome shotgun (WGS) entry which is preliminary data.</text>
</comment>
<proteinExistence type="predicted"/>
<dbReference type="InterPro" id="IPR048273">
    <property type="entry name" value="Luciferase"/>
</dbReference>
<name>A0ABR0JNT6_9EURO</name>
<gene>
    <name evidence="2" type="ORF">LTR69_001627</name>
</gene>
<dbReference type="Proteomes" id="UP001345691">
    <property type="component" value="Unassembled WGS sequence"/>
</dbReference>
<reference evidence="2 3" key="1">
    <citation type="submission" date="2023-08" db="EMBL/GenBank/DDBJ databases">
        <title>Black Yeasts Isolated from many extreme environments.</title>
        <authorList>
            <person name="Coleine C."/>
            <person name="Stajich J.E."/>
            <person name="Selbmann L."/>
        </authorList>
    </citation>
    <scope>NUCLEOTIDE SEQUENCE [LARGE SCALE GENOMIC DNA]</scope>
    <source>
        <strain evidence="2 3">CCFEE 6328</strain>
    </source>
</reference>
<evidence type="ECO:0000313" key="2">
    <source>
        <dbReference type="EMBL" id="KAK5067638.1"/>
    </source>
</evidence>
<feature type="domain" description="Luciferase" evidence="1">
    <location>
        <begin position="186"/>
        <end position="254"/>
    </location>
</feature>
<dbReference type="PANTHER" id="PTHR38695:SF1">
    <property type="entry name" value="AMINO ACID PERMEASE_ SLC12A DOMAIN-CONTAINING PROTEIN"/>
    <property type="match status" value="1"/>
</dbReference>
<organism evidence="2 3">
    <name type="scientific">Exophiala sideris</name>
    <dbReference type="NCBI Taxonomy" id="1016849"/>
    <lineage>
        <taxon>Eukaryota</taxon>
        <taxon>Fungi</taxon>
        <taxon>Dikarya</taxon>
        <taxon>Ascomycota</taxon>
        <taxon>Pezizomycotina</taxon>
        <taxon>Eurotiomycetes</taxon>
        <taxon>Chaetothyriomycetidae</taxon>
        <taxon>Chaetothyriales</taxon>
        <taxon>Herpotrichiellaceae</taxon>
        <taxon>Exophiala</taxon>
    </lineage>
</organism>
<dbReference type="InterPro" id="IPR040841">
    <property type="entry name" value="Luciferase_dom"/>
</dbReference>